<dbReference type="PANTHER" id="PTHR13817">
    <property type="entry name" value="TITIN"/>
    <property type="match status" value="1"/>
</dbReference>
<dbReference type="PROSITE" id="PS50853">
    <property type="entry name" value="FN3"/>
    <property type="match status" value="2"/>
</dbReference>
<dbReference type="CDD" id="cd00063">
    <property type="entry name" value="FN3"/>
    <property type="match status" value="2"/>
</dbReference>
<name>A0ABT8KVY1_9BACT</name>
<dbReference type="InterPro" id="IPR026444">
    <property type="entry name" value="Secre_tail"/>
</dbReference>
<gene>
    <name evidence="5" type="ORF">QQ008_26125</name>
</gene>
<organism evidence="5 6">
    <name type="scientific">Splendidivirga corallicola</name>
    <dbReference type="NCBI Taxonomy" id="3051826"/>
    <lineage>
        <taxon>Bacteria</taxon>
        <taxon>Pseudomonadati</taxon>
        <taxon>Bacteroidota</taxon>
        <taxon>Cytophagia</taxon>
        <taxon>Cytophagales</taxon>
        <taxon>Splendidivirgaceae</taxon>
        <taxon>Splendidivirga</taxon>
    </lineage>
</organism>
<feature type="compositionally biased region" description="Polar residues" evidence="2">
    <location>
        <begin position="449"/>
        <end position="462"/>
    </location>
</feature>
<feature type="signal peptide" evidence="3">
    <location>
        <begin position="1"/>
        <end position="20"/>
    </location>
</feature>
<feature type="domain" description="Fibronectin type-III" evidence="4">
    <location>
        <begin position="450"/>
        <end position="540"/>
    </location>
</feature>
<dbReference type="NCBIfam" id="NF041940">
    <property type="entry name" value="choice_anch_X"/>
    <property type="match status" value="1"/>
</dbReference>
<dbReference type="SMART" id="SM00060">
    <property type="entry name" value="FN3"/>
    <property type="match status" value="2"/>
</dbReference>
<dbReference type="SUPFAM" id="SSF49265">
    <property type="entry name" value="Fibronectin type III"/>
    <property type="match status" value="1"/>
</dbReference>
<dbReference type="Gene3D" id="2.60.40.10">
    <property type="entry name" value="Immunoglobulins"/>
    <property type="match status" value="2"/>
</dbReference>
<dbReference type="Pfam" id="PF00041">
    <property type="entry name" value="fn3"/>
    <property type="match status" value="1"/>
</dbReference>
<keyword evidence="1" id="KW-0677">Repeat</keyword>
<dbReference type="InterPro" id="IPR050964">
    <property type="entry name" value="Striated_Muscle_Regulatory"/>
</dbReference>
<proteinExistence type="predicted"/>
<comment type="caution">
    <text evidence="5">The sequence shown here is derived from an EMBL/GenBank/DDBJ whole genome shotgun (WGS) entry which is preliminary data.</text>
</comment>
<feature type="domain" description="Fibronectin type-III" evidence="4">
    <location>
        <begin position="547"/>
        <end position="637"/>
    </location>
</feature>
<keyword evidence="3" id="KW-0732">Signal</keyword>
<protein>
    <submittedName>
        <fullName evidence="5">Fibronectin type III domain-containing protein</fullName>
    </submittedName>
</protein>
<dbReference type="RefSeq" id="WP_346754915.1">
    <property type="nucleotide sequence ID" value="NZ_JAUJEA010000013.1"/>
</dbReference>
<sequence length="727" mass="81784">MSIIKPKFLFNILVIQLLFANQFLSTAQTIEKFNFKPQVIRFDQTLPVLFEVIPKGDFTNVVFEYEQADRPMLDDGSGGDLIAGDGIYSISFEANEIIDKLEDSDVFRPFIGFCKLVNNTEIKLKLNVFAEIWTPDIPPVPQIQLASDIIAGPNIINIIDQVPTGSFDFVGWTQKFFDHFNDDYDFINIVIAPSQPGNRFHFQIKNDVQGIGSSIFDNTDQYGSNGKLQGINFFPISFFFDGASTAYQHELGHQWINHSKTPNLSHGAPHWPISDLASGIMGWNITGSLIGGSFPYSLIPEGENYRLEFLGNDYVPSFNDLELYFMGLLPADSVKTHFVFDNQNQTPANGQLLLGPISNITIENILASDGPRVPNYKDSQKKFRLATIIITEKALDADEMAFYNYFSLRAESEKSIPIKSGFKSGLGVPFYLSTDRRGELDTHIGDQPRSPQSLTAEPQSPTEIRLSWKDKSDNETGFIIERSTPQNNDFVELVTLNSDDTTFLDIGLTENTYYYYRLKAINTIGVSAYSNITNAKTLDDVVNIPEAPTKLTAMVAQTIQVNLSWIDNSNNETGFTVERAILPGNTFNEIAITNPDVTTYTDNNLMENTTYLYRVKANGITLDSEYTNEIEVNLSITGIGKNHNEKAKIYPNPSSGLFTIELKNRNLNHCDISIIDVLGRSVTFSEYQNKNFKKIINVNTSNHLPGVYFLKMRFKNQLVYESIILKK</sequence>
<feature type="chain" id="PRO_5045998546" evidence="3">
    <location>
        <begin position="21"/>
        <end position="727"/>
    </location>
</feature>
<dbReference type="EMBL" id="JAUJEA010000013">
    <property type="protein sequence ID" value="MDN5204896.1"/>
    <property type="molecule type" value="Genomic_DNA"/>
</dbReference>
<evidence type="ECO:0000256" key="3">
    <source>
        <dbReference type="SAM" id="SignalP"/>
    </source>
</evidence>
<dbReference type="Pfam" id="PF18962">
    <property type="entry name" value="Por_Secre_tail"/>
    <property type="match status" value="1"/>
</dbReference>
<evidence type="ECO:0000256" key="1">
    <source>
        <dbReference type="ARBA" id="ARBA00022737"/>
    </source>
</evidence>
<evidence type="ECO:0000259" key="4">
    <source>
        <dbReference type="PROSITE" id="PS50853"/>
    </source>
</evidence>
<keyword evidence="6" id="KW-1185">Reference proteome</keyword>
<dbReference type="Proteomes" id="UP001172082">
    <property type="component" value="Unassembled WGS sequence"/>
</dbReference>
<dbReference type="NCBIfam" id="TIGR04183">
    <property type="entry name" value="Por_Secre_tail"/>
    <property type="match status" value="1"/>
</dbReference>
<evidence type="ECO:0000256" key="2">
    <source>
        <dbReference type="SAM" id="MobiDB-lite"/>
    </source>
</evidence>
<evidence type="ECO:0000313" key="5">
    <source>
        <dbReference type="EMBL" id="MDN5204896.1"/>
    </source>
</evidence>
<feature type="region of interest" description="Disordered" evidence="2">
    <location>
        <begin position="440"/>
        <end position="467"/>
    </location>
</feature>
<dbReference type="PANTHER" id="PTHR13817:SF173">
    <property type="entry name" value="FRAZZLED"/>
    <property type="match status" value="1"/>
</dbReference>
<dbReference type="InterPro" id="IPR036116">
    <property type="entry name" value="FN3_sf"/>
</dbReference>
<dbReference type="InterPro" id="IPR013783">
    <property type="entry name" value="Ig-like_fold"/>
</dbReference>
<accession>A0ABT8KVY1</accession>
<evidence type="ECO:0000313" key="6">
    <source>
        <dbReference type="Proteomes" id="UP001172082"/>
    </source>
</evidence>
<dbReference type="InterPro" id="IPR003961">
    <property type="entry name" value="FN3_dom"/>
</dbReference>
<reference evidence="5" key="1">
    <citation type="submission" date="2023-06" db="EMBL/GenBank/DDBJ databases">
        <title>Genomic of Parafulvivirga corallium.</title>
        <authorList>
            <person name="Wang G."/>
        </authorList>
    </citation>
    <scope>NUCLEOTIDE SEQUENCE</scope>
    <source>
        <strain evidence="5">BMA10</strain>
    </source>
</reference>